<dbReference type="Proteomes" id="UP000596660">
    <property type="component" value="Unplaced"/>
</dbReference>
<accession>A0A803MQA2</accession>
<dbReference type="PANTHER" id="PTHR34189:SF13">
    <property type="entry name" value="TRANSMEMBRANE PROTEIN"/>
    <property type="match status" value="1"/>
</dbReference>
<evidence type="ECO:0000256" key="1">
    <source>
        <dbReference type="SAM" id="Phobius"/>
    </source>
</evidence>
<keyword evidence="1" id="KW-0812">Transmembrane</keyword>
<dbReference type="PANTHER" id="PTHR34189">
    <property type="entry name" value="TRANSMEMBRANE PROTEIN"/>
    <property type="match status" value="1"/>
</dbReference>
<keyword evidence="1" id="KW-1133">Transmembrane helix</keyword>
<organism evidence="2 3">
    <name type="scientific">Chenopodium quinoa</name>
    <name type="common">Quinoa</name>
    <dbReference type="NCBI Taxonomy" id="63459"/>
    <lineage>
        <taxon>Eukaryota</taxon>
        <taxon>Viridiplantae</taxon>
        <taxon>Streptophyta</taxon>
        <taxon>Embryophyta</taxon>
        <taxon>Tracheophyta</taxon>
        <taxon>Spermatophyta</taxon>
        <taxon>Magnoliopsida</taxon>
        <taxon>eudicotyledons</taxon>
        <taxon>Gunneridae</taxon>
        <taxon>Pentapetalae</taxon>
        <taxon>Caryophyllales</taxon>
        <taxon>Chenopodiaceae</taxon>
        <taxon>Chenopodioideae</taxon>
        <taxon>Atripliceae</taxon>
        <taxon>Chenopodium</taxon>
    </lineage>
</organism>
<feature type="transmembrane region" description="Helical" evidence="1">
    <location>
        <begin position="65"/>
        <end position="83"/>
    </location>
</feature>
<evidence type="ECO:0000313" key="3">
    <source>
        <dbReference type="Proteomes" id="UP000596660"/>
    </source>
</evidence>
<reference evidence="2" key="2">
    <citation type="submission" date="2021-03" db="UniProtKB">
        <authorList>
            <consortium name="EnsemblPlants"/>
        </authorList>
    </citation>
    <scope>IDENTIFICATION</scope>
</reference>
<dbReference type="AlphaFoldDB" id="A0A803MQA2"/>
<dbReference type="EnsemblPlants" id="AUR62033453-RA">
    <property type="protein sequence ID" value="AUR62033453-RA:cds"/>
    <property type="gene ID" value="AUR62033453"/>
</dbReference>
<dbReference type="Gramene" id="AUR62033453-RA">
    <property type="protein sequence ID" value="AUR62033453-RA:cds"/>
    <property type="gene ID" value="AUR62033453"/>
</dbReference>
<proteinExistence type="predicted"/>
<keyword evidence="3" id="KW-1185">Reference proteome</keyword>
<protein>
    <submittedName>
        <fullName evidence="2">Uncharacterized protein</fullName>
    </submittedName>
</protein>
<sequence length="91" mass="10401">MLTKHDSQPSDIFQLQKRSASATRVSDEFSANLVPASDADELPVYREVSKKQSGLQRRFTFPAEYVIHLIPVILVLCGFILWFNSHHTEKI</sequence>
<name>A0A803MQA2_CHEQI</name>
<dbReference type="OMA" id="ILWFNSH"/>
<keyword evidence="1" id="KW-0472">Membrane</keyword>
<evidence type="ECO:0000313" key="2">
    <source>
        <dbReference type="EnsemblPlants" id="AUR62033453-RA:cds"/>
    </source>
</evidence>
<reference evidence="2" key="1">
    <citation type="journal article" date="2017" name="Nature">
        <title>The genome of Chenopodium quinoa.</title>
        <authorList>
            <person name="Jarvis D.E."/>
            <person name="Ho Y.S."/>
            <person name="Lightfoot D.J."/>
            <person name="Schmoeckel S.M."/>
            <person name="Li B."/>
            <person name="Borm T.J.A."/>
            <person name="Ohyanagi H."/>
            <person name="Mineta K."/>
            <person name="Michell C.T."/>
            <person name="Saber N."/>
            <person name="Kharbatia N.M."/>
            <person name="Rupper R.R."/>
            <person name="Sharp A.R."/>
            <person name="Dally N."/>
            <person name="Boughton B.A."/>
            <person name="Woo Y.H."/>
            <person name="Gao G."/>
            <person name="Schijlen E.G.W.M."/>
            <person name="Guo X."/>
            <person name="Momin A.A."/>
            <person name="Negrao S."/>
            <person name="Al-Babili S."/>
            <person name="Gehring C."/>
            <person name="Roessner U."/>
            <person name="Jung C."/>
            <person name="Murphy K."/>
            <person name="Arold S.T."/>
            <person name="Gojobori T."/>
            <person name="van der Linden C.G."/>
            <person name="van Loo E.N."/>
            <person name="Jellen E.N."/>
            <person name="Maughan P.J."/>
            <person name="Tester M."/>
        </authorList>
    </citation>
    <scope>NUCLEOTIDE SEQUENCE [LARGE SCALE GENOMIC DNA]</scope>
    <source>
        <strain evidence="2">cv. PI 614886</strain>
    </source>
</reference>